<evidence type="ECO:0000256" key="5">
    <source>
        <dbReference type="ARBA" id="ARBA00023128"/>
    </source>
</evidence>
<dbReference type="Pfam" id="PF09731">
    <property type="entry name" value="Mitofilin"/>
    <property type="match status" value="2"/>
</dbReference>
<reference evidence="11" key="1">
    <citation type="submission" date="2011-08" db="EMBL/GenBank/DDBJ databases">
        <authorList>
            <person name="Rombauts S."/>
        </authorList>
    </citation>
    <scope>NUCLEOTIDE SEQUENCE</scope>
    <source>
        <strain evidence="11">London</strain>
    </source>
</reference>
<evidence type="ECO:0000256" key="4">
    <source>
        <dbReference type="ARBA" id="ARBA00022989"/>
    </source>
</evidence>
<dbReference type="InterPro" id="IPR019133">
    <property type="entry name" value="MIC60"/>
</dbReference>
<feature type="region of interest" description="Disordered" evidence="9">
    <location>
        <begin position="84"/>
        <end position="181"/>
    </location>
</feature>
<feature type="compositionally biased region" description="Basic and acidic residues" evidence="9">
    <location>
        <begin position="103"/>
        <end position="127"/>
    </location>
</feature>
<sequence length="944" mass="107084">MFRRPFRVINVKPLLRPTRSCNPYENRLSSTGPRGGGRKFLVSLVGATTLGIGGTIAYASYDSDFRKQLNQTIPFSEDILTPLIGAPDSSSSVPTKSPLPEKPVNRSDESLMKKRLDRSKIKLDQEASKAISSNPSSSSLSPQTASVPPPPLDIPESEKKSVKVEKPVKHEDKKEVKTSEPTKIEKPVAVVVPTSVKNESTDKKSSVNIASKPEDQKSVKSNVSPMKDTSSDISDEFTSTLAQQYSKIEDLEADFEQKIDMIRDEYERELMKQLKRQVAVYLDHLNDQLEVQRNEMERIQRLAEEDKILAIKDRFYSELSGALNKLNEIENVLAVRKKLEEEIEARKLWLLCQSLKDSLKCNGLKEPTPVKEEINSMKQTVEALSIKSPMTTSILNSIPNNVIEEGVHNEDSLIERFHKVDKLCKRVALIGDDGGSLYHYFLSYLQSLLLIDSVKIPEQELTGTVQIDPTQWDTFEILARVKYCLGQRNIEQALRYANQLKGAPRKVAKDWIIDTRTHLEVRQATELLQALAATITIRAKSRFLYKEFEAAKSKICPYVSPYMPKIPLNKEELTESWNRIVKMPAEIEKPVAVVVPTSAKNESTDKNSSVNIASKLEDQKAVKSNVSSMKDTSSDISDEFTSTLAQQYSKIEDLEADFEQKIDMIRDEYERELMKQLKRQVAVYLDHLNDQLEVQRNEMERIQRLAEEDKILAIKDRFYSELSGALNKLNEIENVLAVRKKLEEEIEARKLWLLCQSLKDSLKCNGLKEPTPVKEEINSMKQTVEALSIKSPMTTSILNSIPNNVIEEGVHNEDSLIERFHKVDKLCKRVALIGDDGGSFYHYFLSYLQSLLLIDSVKVPEQELTGTVQIDPTQWDTFEILAGVKYCLCQRNIEQALRYANQLKGAPRKVAKDWIIDTRTHLEVRQATELLQALAATITIRAVK</sequence>
<evidence type="ECO:0000256" key="6">
    <source>
        <dbReference type="ARBA" id="ARBA00023136"/>
    </source>
</evidence>
<dbReference type="STRING" id="32264.T1KAG8"/>
<feature type="region of interest" description="Disordered" evidence="9">
    <location>
        <begin position="195"/>
        <end position="233"/>
    </location>
</feature>
<dbReference type="eggNOG" id="KOG1854">
    <property type="taxonomic scope" value="Eukaryota"/>
</dbReference>
<evidence type="ECO:0000313" key="10">
    <source>
        <dbReference type="EnsemblMetazoa" id="tetur08g00340.1"/>
    </source>
</evidence>
<feature type="coiled-coil region" evidence="8">
    <location>
        <begin position="685"/>
        <end position="745"/>
    </location>
</feature>
<evidence type="ECO:0000256" key="9">
    <source>
        <dbReference type="SAM" id="MobiDB-lite"/>
    </source>
</evidence>
<proteinExistence type="inferred from homology"/>
<evidence type="ECO:0000313" key="11">
    <source>
        <dbReference type="Proteomes" id="UP000015104"/>
    </source>
</evidence>
<name>T1KAG8_TETUR</name>
<dbReference type="AlphaFoldDB" id="T1KAG8"/>
<feature type="compositionally biased region" description="Basic and acidic residues" evidence="9">
    <location>
        <begin position="156"/>
        <end position="181"/>
    </location>
</feature>
<evidence type="ECO:0000256" key="8">
    <source>
        <dbReference type="SAM" id="Coils"/>
    </source>
</evidence>
<keyword evidence="3 7" id="KW-0999">Mitochondrion inner membrane</keyword>
<dbReference type="EMBL" id="CAEY01001939">
    <property type="status" value="NOT_ANNOTATED_CDS"/>
    <property type="molecule type" value="Genomic_DNA"/>
</dbReference>
<comment type="subunit">
    <text evidence="7">Component of the mitochondrial contact site and cristae organizing system (MICOS) complex.</text>
</comment>
<evidence type="ECO:0000256" key="2">
    <source>
        <dbReference type="ARBA" id="ARBA00022692"/>
    </source>
</evidence>
<dbReference type="PANTHER" id="PTHR15415:SF7">
    <property type="entry name" value="MICOS COMPLEX SUBUNIT MIC60"/>
    <property type="match status" value="1"/>
</dbReference>
<evidence type="ECO:0000256" key="1">
    <source>
        <dbReference type="ARBA" id="ARBA00010877"/>
    </source>
</evidence>
<reference evidence="10" key="2">
    <citation type="submission" date="2015-06" db="UniProtKB">
        <authorList>
            <consortium name="EnsemblMetazoa"/>
        </authorList>
    </citation>
    <scope>IDENTIFICATION</scope>
</reference>
<keyword evidence="6 7" id="KW-0472">Membrane</keyword>
<dbReference type="GO" id="GO:0042407">
    <property type="term" value="P:cristae formation"/>
    <property type="evidence" value="ECO:0007669"/>
    <property type="project" value="TreeGrafter"/>
</dbReference>
<feature type="coiled-coil region" evidence="8">
    <location>
        <begin position="282"/>
        <end position="342"/>
    </location>
</feature>
<dbReference type="HOGENOM" id="CLU_621626_0_0_1"/>
<protein>
    <recommendedName>
        <fullName evidence="7">MICOS complex subunit MIC60</fullName>
    </recommendedName>
    <alternativeName>
        <fullName evidence="7">Mitofilin</fullName>
    </alternativeName>
</protein>
<dbReference type="PANTHER" id="PTHR15415">
    <property type="entry name" value="MITOFILIN"/>
    <property type="match status" value="1"/>
</dbReference>
<comment type="subcellular location">
    <subcellularLocation>
        <location evidence="7">Mitochondrion inner membrane</location>
        <topology evidence="7">Single-pass membrane protein</topology>
    </subcellularLocation>
</comment>
<dbReference type="Proteomes" id="UP000015104">
    <property type="component" value="Unassembled WGS sequence"/>
</dbReference>
<keyword evidence="5 7" id="KW-0496">Mitochondrion</keyword>
<keyword evidence="4 7" id="KW-1133">Transmembrane helix</keyword>
<feature type="transmembrane region" description="Helical" evidence="7">
    <location>
        <begin position="40"/>
        <end position="61"/>
    </location>
</feature>
<feature type="compositionally biased region" description="Polar residues" evidence="9">
    <location>
        <begin position="219"/>
        <end position="233"/>
    </location>
</feature>
<dbReference type="GO" id="GO:0061617">
    <property type="term" value="C:MICOS complex"/>
    <property type="evidence" value="ECO:0007669"/>
    <property type="project" value="TreeGrafter"/>
</dbReference>
<keyword evidence="2 7" id="KW-0812">Transmembrane</keyword>
<evidence type="ECO:0000256" key="7">
    <source>
        <dbReference type="RuleBase" id="RU363000"/>
    </source>
</evidence>
<keyword evidence="8" id="KW-0175">Coiled coil</keyword>
<comment type="function">
    <text evidence="7">Component of the MICOS complex, a large protein complex of the mitochondrial inner membrane that plays crucial roles in the maintenance of crista junctions, inner membrane architecture, and formation of contact sites to the outer membrane.</text>
</comment>
<keyword evidence="11" id="KW-1185">Reference proteome</keyword>
<evidence type="ECO:0000256" key="3">
    <source>
        <dbReference type="ARBA" id="ARBA00022792"/>
    </source>
</evidence>
<comment type="similarity">
    <text evidence="1 7">Belongs to the MICOS complex subunit Mic60 family.</text>
</comment>
<dbReference type="EnsemblMetazoa" id="tetur08g00340.1">
    <property type="protein sequence ID" value="tetur08g00340.1"/>
    <property type="gene ID" value="tetur08g00340"/>
</dbReference>
<accession>T1KAG8</accession>
<feature type="compositionally biased region" description="Low complexity" evidence="9">
    <location>
        <begin position="128"/>
        <end position="146"/>
    </location>
</feature>
<organism evidence="10 11">
    <name type="scientific">Tetranychus urticae</name>
    <name type="common">Two-spotted spider mite</name>
    <dbReference type="NCBI Taxonomy" id="32264"/>
    <lineage>
        <taxon>Eukaryota</taxon>
        <taxon>Metazoa</taxon>
        <taxon>Ecdysozoa</taxon>
        <taxon>Arthropoda</taxon>
        <taxon>Chelicerata</taxon>
        <taxon>Arachnida</taxon>
        <taxon>Acari</taxon>
        <taxon>Acariformes</taxon>
        <taxon>Trombidiformes</taxon>
        <taxon>Prostigmata</taxon>
        <taxon>Eleutherengona</taxon>
        <taxon>Raphignathae</taxon>
        <taxon>Tetranychoidea</taxon>
        <taxon>Tetranychidae</taxon>
        <taxon>Tetranychus</taxon>
    </lineage>
</organism>